<dbReference type="AlphaFoldDB" id="A0A8S2RXA5"/>
<proteinExistence type="predicted"/>
<evidence type="ECO:0000313" key="2">
    <source>
        <dbReference type="Proteomes" id="UP000681720"/>
    </source>
</evidence>
<name>A0A8S2RXA5_9BILA</name>
<reference evidence="1" key="1">
    <citation type="submission" date="2021-02" db="EMBL/GenBank/DDBJ databases">
        <authorList>
            <person name="Nowell W R."/>
        </authorList>
    </citation>
    <scope>NUCLEOTIDE SEQUENCE</scope>
</reference>
<evidence type="ECO:0000313" key="1">
    <source>
        <dbReference type="EMBL" id="CAF4185268.1"/>
    </source>
</evidence>
<organism evidence="1 2">
    <name type="scientific">Rotaria magnacalcarata</name>
    <dbReference type="NCBI Taxonomy" id="392030"/>
    <lineage>
        <taxon>Eukaryota</taxon>
        <taxon>Metazoa</taxon>
        <taxon>Spiralia</taxon>
        <taxon>Gnathifera</taxon>
        <taxon>Rotifera</taxon>
        <taxon>Eurotatoria</taxon>
        <taxon>Bdelloidea</taxon>
        <taxon>Philodinida</taxon>
        <taxon>Philodinidae</taxon>
        <taxon>Rotaria</taxon>
    </lineage>
</organism>
<sequence length="26" mass="2927">PIVLLTDDIANRDLSRQDGLIAFSRK</sequence>
<dbReference type="Proteomes" id="UP000681720">
    <property type="component" value="Unassembled WGS sequence"/>
</dbReference>
<gene>
    <name evidence="1" type="ORF">GIL414_LOCUS20968</name>
</gene>
<protein>
    <submittedName>
        <fullName evidence="1">Uncharacterized protein</fullName>
    </submittedName>
</protein>
<accession>A0A8S2RXA5</accession>
<comment type="caution">
    <text evidence="1">The sequence shown here is derived from an EMBL/GenBank/DDBJ whole genome shotgun (WGS) entry which is preliminary data.</text>
</comment>
<dbReference type="EMBL" id="CAJOBJ010016058">
    <property type="protein sequence ID" value="CAF4185268.1"/>
    <property type="molecule type" value="Genomic_DNA"/>
</dbReference>
<feature type="non-terminal residue" evidence="1">
    <location>
        <position position="1"/>
    </location>
</feature>